<keyword evidence="12" id="KW-0449">Lipoprotein</keyword>
<keyword evidence="3 21" id="KW-0812">Transmembrane</keyword>
<dbReference type="PANTHER" id="PTHR10250">
    <property type="entry name" value="MICROSOMAL GLUTATHIONE S-TRANSFERASE"/>
    <property type="match status" value="1"/>
</dbReference>
<evidence type="ECO:0000256" key="11">
    <source>
        <dbReference type="ARBA" id="ARBA00023239"/>
    </source>
</evidence>
<evidence type="ECO:0000256" key="17">
    <source>
        <dbReference type="ARBA" id="ARBA00051411"/>
    </source>
</evidence>
<dbReference type="InterPro" id="IPR023352">
    <property type="entry name" value="MAPEG-like_dom_sf"/>
</dbReference>
<dbReference type="AlphaFoldDB" id="A0A388K0H2"/>
<keyword evidence="7" id="KW-0443">Lipid metabolism</keyword>
<evidence type="ECO:0000256" key="20">
    <source>
        <dbReference type="ARBA" id="ARBA00076908"/>
    </source>
</evidence>
<evidence type="ECO:0000256" key="14">
    <source>
        <dbReference type="ARBA" id="ARBA00037916"/>
    </source>
</evidence>
<dbReference type="GO" id="GO:0005783">
    <property type="term" value="C:endoplasmic reticulum"/>
    <property type="evidence" value="ECO:0007669"/>
    <property type="project" value="TreeGrafter"/>
</dbReference>
<evidence type="ECO:0000256" key="10">
    <source>
        <dbReference type="ARBA" id="ARBA00023139"/>
    </source>
</evidence>
<dbReference type="OrthoDB" id="410651at2759"/>
<dbReference type="FunFam" id="1.20.120.550:FF:000004">
    <property type="entry name" value="Microsomal glutathione S-transferase 3"/>
    <property type="match status" value="1"/>
</dbReference>
<keyword evidence="23" id="KW-1185">Reference proteome</keyword>
<evidence type="ECO:0000313" key="22">
    <source>
        <dbReference type="EMBL" id="GBG63561.1"/>
    </source>
</evidence>
<keyword evidence="9 21" id="KW-0472">Membrane</keyword>
<dbReference type="STRING" id="69332.A0A388K0H2"/>
<keyword evidence="10" id="KW-0564">Palmitate</keyword>
<name>A0A388K0H2_CHABU</name>
<dbReference type="GO" id="GO:0006629">
    <property type="term" value="P:lipid metabolic process"/>
    <property type="evidence" value="ECO:0007669"/>
    <property type="project" value="UniProtKB-KW"/>
</dbReference>
<dbReference type="Pfam" id="PF01124">
    <property type="entry name" value="MAPEG"/>
    <property type="match status" value="1"/>
</dbReference>
<comment type="catalytic activity">
    <reaction evidence="16">
        <text>leukotriene C4 = leukotriene A4 + glutathione</text>
        <dbReference type="Rhea" id="RHEA:17617"/>
        <dbReference type="ChEBI" id="CHEBI:57463"/>
        <dbReference type="ChEBI" id="CHEBI:57925"/>
        <dbReference type="ChEBI" id="CHEBI:57973"/>
        <dbReference type="EC" id="4.4.1.20"/>
    </reaction>
    <physiologicalReaction direction="right-to-left" evidence="16">
        <dbReference type="Rhea" id="RHEA:17619"/>
    </physiologicalReaction>
</comment>
<dbReference type="EC" id="4.4.1.20" evidence="15"/>
<keyword evidence="6" id="KW-0560">Oxidoreductase</keyword>
<proteinExistence type="predicted"/>
<evidence type="ECO:0000256" key="9">
    <source>
        <dbReference type="ARBA" id="ARBA00023136"/>
    </source>
</evidence>
<evidence type="ECO:0000256" key="15">
    <source>
        <dbReference type="ARBA" id="ARBA00039056"/>
    </source>
</evidence>
<comment type="subcellular location">
    <subcellularLocation>
        <location evidence="1">Mitochondrion outer membrane</location>
        <topology evidence="1">Multi-pass membrane protein</topology>
    </subcellularLocation>
</comment>
<dbReference type="Proteomes" id="UP000265515">
    <property type="component" value="Unassembled WGS sequence"/>
</dbReference>
<keyword evidence="2" id="KW-0808">Transferase</keyword>
<evidence type="ECO:0000256" key="3">
    <source>
        <dbReference type="ARBA" id="ARBA00022692"/>
    </source>
</evidence>
<sequence length="267" mass="28577">MAAAAAAMTAARAAATPIFRSALGHPTGGGRSEATCRPSGGLCASHVSLSRKKSLRVQATQQGLASSTCVPTCLQLSSGLRSTRPDGRLLSATWQHEDIACDQRRRRTTMICASAAPVAQTAMAATSLITLLPPQFGFVTLTALSSAVLVQWQALMVAGQRKKLGIKYPTMYEDKPDSVFNCYQRAHANTLEYYPQFLSLLLLGGLTYPVTAAGFGMLWVVGRVFYSLGYYTGNPANRMRGAWNFFGLFGLMILAGVVGVQQVKAML</sequence>
<dbReference type="InterPro" id="IPR001129">
    <property type="entry name" value="Membr-assoc_MAPEG"/>
</dbReference>
<evidence type="ECO:0000256" key="7">
    <source>
        <dbReference type="ARBA" id="ARBA00023098"/>
    </source>
</evidence>
<feature type="transmembrane region" description="Helical" evidence="21">
    <location>
        <begin position="197"/>
        <end position="221"/>
    </location>
</feature>
<comment type="catalytic activity">
    <reaction evidence="17">
        <text>15-deoxy-Delta(12,14)-prostaglandin J2 + glutathione = 15-deoxy-Delta(12,14)-prostaglandin J2-S-(R)-glutathione</text>
        <dbReference type="Rhea" id="RHEA:75963"/>
        <dbReference type="ChEBI" id="CHEBI:57925"/>
        <dbReference type="ChEBI" id="CHEBI:85236"/>
        <dbReference type="ChEBI" id="CHEBI:194498"/>
    </reaction>
    <physiologicalReaction direction="left-to-right" evidence="17">
        <dbReference type="Rhea" id="RHEA:75964"/>
    </physiologicalReaction>
</comment>
<evidence type="ECO:0000313" key="23">
    <source>
        <dbReference type="Proteomes" id="UP000265515"/>
    </source>
</evidence>
<feature type="transmembrane region" description="Helical" evidence="21">
    <location>
        <begin position="241"/>
        <end position="260"/>
    </location>
</feature>
<keyword evidence="4" id="KW-1000">Mitochondrion outer membrane</keyword>
<evidence type="ECO:0000256" key="1">
    <source>
        <dbReference type="ARBA" id="ARBA00004374"/>
    </source>
</evidence>
<dbReference type="PANTHER" id="PTHR10250:SF26">
    <property type="entry name" value="GLUTATHIONE S-TRANSFERASE 3, MITOCHONDRIAL"/>
    <property type="match status" value="1"/>
</dbReference>
<evidence type="ECO:0000256" key="12">
    <source>
        <dbReference type="ARBA" id="ARBA00023288"/>
    </source>
</evidence>
<dbReference type="Gene3D" id="1.20.120.550">
    <property type="entry name" value="Membrane associated eicosanoid/glutathione metabolism-like domain"/>
    <property type="match status" value="1"/>
</dbReference>
<dbReference type="GO" id="GO:0006691">
    <property type="term" value="P:leukotriene metabolic process"/>
    <property type="evidence" value="ECO:0007669"/>
    <property type="project" value="UniProtKB-ARBA"/>
</dbReference>
<evidence type="ECO:0000256" key="5">
    <source>
        <dbReference type="ARBA" id="ARBA00022989"/>
    </source>
</evidence>
<keyword evidence="11" id="KW-0456">Lyase</keyword>
<dbReference type="SUPFAM" id="SSF161084">
    <property type="entry name" value="MAPEG domain-like"/>
    <property type="match status" value="1"/>
</dbReference>
<dbReference type="Gramene" id="GBG63561">
    <property type="protein sequence ID" value="GBG63561"/>
    <property type="gene ID" value="CBR_g38628"/>
</dbReference>
<dbReference type="GO" id="GO:0004464">
    <property type="term" value="F:leukotriene-C4 synthase activity"/>
    <property type="evidence" value="ECO:0007669"/>
    <property type="project" value="UniProtKB-EC"/>
</dbReference>
<comment type="pathway">
    <text evidence="13">Lipid metabolism; leukotriene C4 biosynthesis.</text>
</comment>
<protein>
    <recommendedName>
        <fullName evidence="18">Glutathione S-transferase 3, mitochondrial</fullName>
        <ecNumber evidence="15">4.4.1.20</ecNumber>
    </recommendedName>
    <alternativeName>
        <fullName evidence="19">Glutathione peroxidase MGST3</fullName>
    </alternativeName>
    <alternativeName>
        <fullName evidence="20">LTC4 synthase MGST3</fullName>
    </alternativeName>
</protein>
<gene>
    <name evidence="22" type="ORF">CBR_g38628</name>
</gene>
<comment type="pathway">
    <text evidence="14">Lipid metabolism; arachidonate metabolism.</text>
</comment>
<keyword evidence="5 21" id="KW-1133">Transmembrane helix</keyword>
<dbReference type="GO" id="GO:0004364">
    <property type="term" value="F:glutathione transferase activity"/>
    <property type="evidence" value="ECO:0007669"/>
    <property type="project" value="TreeGrafter"/>
</dbReference>
<feature type="transmembrane region" description="Helical" evidence="21">
    <location>
        <begin position="136"/>
        <end position="158"/>
    </location>
</feature>
<evidence type="ECO:0000256" key="18">
    <source>
        <dbReference type="ARBA" id="ARBA00069748"/>
    </source>
</evidence>
<dbReference type="InterPro" id="IPR050997">
    <property type="entry name" value="MAPEG"/>
</dbReference>
<organism evidence="22 23">
    <name type="scientific">Chara braunii</name>
    <name type="common">Braun's stonewort</name>
    <dbReference type="NCBI Taxonomy" id="69332"/>
    <lineage>
        <taxon>Eukaryota</taxon>
        <taxon>Viridiplantae</taxon>
        <taxon>Streptophyta</taxon>
        <taxon>Charophyceae</taxon>
        <taxon>Charales</taxon>
        <taxon>Characeae</taxon>
        <taxon>Chara</taxon>
    </lineage>
</organism>
<dbReference type="GO" id="GO:0005741">
    <property type="term" value="C:mitochondrial outer membrane"/>
    <property type="evidence" value="ECO:0007669"/>
    <property type="project" value="UniProtKB-SubCell"/>
</dbReference>
<keyword evidence="8" id="KW-0496">Mitochondrion</keyword>
<dbReference type="GO" id="GO:0005635">
    <property type="term" value="C:nuclear envelope"/>
    <property type="evidence" value="ECO:0007669"/>
    <property type="project" value="TreeGrafter"/>
</dbReference>
<comment type="caution">
    <text evidence="22">The sequence shown here is derived from an EMBL/GenBank/DDBJ whole genome shotgun (WGS) entry which is preliminary data.</text>
</comment>
<accession>A0A388K0H2</accession>
<dbReference type="EMBL" id="BFEA01000040">
    <property type="protein sequence ID" value="GBG63561.1"/>
    <property type="molecule type" value="Genomic_DNA"/>
</dbReference>
<evidence type="ECO:0000256" key="8">
    <source>
        <dbReference type="ARBA" id="ARBA00023128"/>
    </source>
</evidence>
<evidence type="ECO:0000256" key="13">
    <source>
        <dbReference type="ARBA" id="ARBA00037884"/>
    </source>
</evidence>
<evidence type="ECO:0000256" key="6">
    <source>
        <dbReference type="ARBA" id="ARBA00023002"/>
    </source>
</evidence>
<evidence type="ECO:0000256" key="16">
    <source>
        <dbReference type="ARBA" id="ARBA00049298"/>
    </source>
</evidence>
<reference evidence="22 23" key="1">
    <citation type="journal article" date="2018" name="Cell">
        <title>The Chara Genome: Secondary Complexity and Implications for Plant Terrestrialization.</title>
        <authorList>
            <person name="Nishiyama T."/>
            <person name="Sakayama H."/>
            <person name="Vries J.D."/>
            <person name="Buschmann H."/>
            <person name="Saint-Marcoux D."/>
            <person name="Ullrich K.K."/>
            <person name="Haas F.B."/>
            <person name="Vanderstraeten L."/>
            <person name="Becker D."/>
            <person name="Lang D."/>
            <person name="Vosolsobe S."/>
            <person name="Rombauts S."/>
            <person name="Wilhelmsson P.K.I."/>
            <person name="Janitza P."/>
            <person name="Kern R."/>
            <person name="Heyl A."/>
            <person name="Rumpler F."/>
            <person name="Villalobos L.I.A.C."/>
            <person name="Clay J.M."/>
            <person name="Skokan R."/>
            <person name="Toyoda A."/>
            <person name="Suzuki Y."/>
            <person name="Kagoshima H."/>
            <person name="Schijlen E."/>
            <person name="Tajeshwar N."/>
            <person name="Catarino B."/>
            <person name="Hetherington A.J."/>
            <person name="Saltykova A."/>
            <person name="Bonnot C."/>
            <person name="Breuninger H."/>
            <person name="Symeonidi A."/>
            <person name="Radhakrishnan G.V."/>
            <person name="Van Nieuwerburgh F."/>
            <person name="Deforce D."/>
            <person name="Chang C."/>
            <person name="Karol K.G."/>
            <person name="Hedrich R."/>
            <person name="Ulvskov P."/>
            <person name="Glockner G."/>
            <person name="Delwiche C.F."/>
            <person name="Petrasek J."/>
            <person name="Van de Peer Y."/>
            <person name="Friml J."/>
            <person name="Beilby M."/>
            <person name="Dolan L."/>
            <person name="Kohara Y."/>
            <person name="Sugano S."/>
            <person name="Fujiyama A."/>
            <person name="Delaux P.-M."/>
            <person name="Quint M."/>
            <person name="TheiBen G."/>
            <person name="Hagemann M."/>
            <person name="Harholt J."/>
            <person name="Dunand C."/>
            <person name="Zachgo S."/>
            <person name="Langdale J."/>
            <person name="Maumus F."/>
            <person name="Straeten D.V.D."/>
            <person name="Gould S.B."/>
            <person name="Rensing S.A."/>
        </authorList>
    </citation>
    <scope>NUCLEOTIDE SEQUENCE [LARGE SCALE GENOMIC DNA]</scope>
    <source>
        <strain evidence="22 23">S276</strain>
    </source>
</reference>
<dbReference type="GO" id="GO:0004602">
    <property type="term" value="F:glutathione peroxidase activity"/>
    <property type="evidence" value="ECO:0007669"/>
    <property type="project" value="TreeGrafter"/>
</dbReference>
<evidence type="ECO:0000256" key="21">
    <source>
        <dbReference type="SAM" id="Phobius"/>
    </source>
</evidence>
<evidence type="ECO:0000256" key="19">
    <source>
        <dbReference type="ARBA" id="ARBA00075145"/>
    </source>
</evidence>
<evidence type="ECO:0000256" key="2">
    <source>
        <dbReference type="ARBA" id="ARBA00022679"/>
    </source>
</evidence>
<evidence type="ECO:0000256" key="4">
    <source>
        <dbReference type="ARBA" id="ARBA00022787"/>
    </source>
</evidence>